<dbReference type="EMBL" id="NHON01000089">
    <property type="protein sequence ID" value="OWJ62799.1"/>
    <property type="molecule type" value="Genomic_DNA"/>
</dbReference>
<keyword evidence="4" id="KW-0067">ATP-binding</keyword>
<dbReference type="GO" id="GO:0005524">
    <property type="term" value="F:ATP binding"/>
    <property type="evidence" value="ECO:0007669"/>
    <property type="project" value="UniProtKB-KW"/>
</dbReference>
<evidence type="ECO:0000256" key="2">
    <source>
        <dbReference type="ARBA" id="ARBA00022448"/>
    </source>
</evidence>
<dbReference type="Pfam" id="PF00005">
    <property type="entry name" value="ABC_tran"/>
    <property type="match status" value="1"/>
</dbReference>
<dbReference type="PANTHER" id="PTHR42734:SF6">
    <property type="entry name" value="MOLYBDATE IMPORT ATP-BINDING PROTEIN MOLC"/>
    <property type="match status" value="1"/>
</dbReference>
<dbReference type="SUPFAM" id="SSF52540">
    <property type="entry name" value="P-loop containing nucleoside triphosphate hydrolases"/>
    <property type="match status" value="1"/>
</dbReference>
<evidence type="ECO:0000256" key="4">
    <source>
        <dbReference type="ARBA" id="ARBA00022840"/>
    </source>
</evidence>
<evidence type="ECO:0000313" key="8">
    <source>
        <dbReference type="EMBL" id="OWJ62799.1"/>
    </source>
</evidence>
<reference evidence="9" key="1">
    <citation type="submission" date="2017-05" db="EMBL/GenBank/DDBJ databases">
        <authorList>
            <person name="Macchi M."/>
            <person name="Festa S."/>
            <person name="Coppotelli B.M."/>
            <person name="Morelli I.S."/>
        </authorList>
    </citation>
    <scope>NUCLEOTIDE SEQUENCE [LARGE SCALE GENOMIC DNA]</scope>
    <source>
        <strain evidence="9">I</strain>
    </source>
</reference>
<dbReference type="AlphaFoldDB" id="A0A211ZBZ8"/>
<dbReference type="PROSITE" id="PS00211">
    <property type="entry name" value="ABC_TRANSPORTER_1"/>
    <property type="match status" value="1"/>
</dbReference>
<comment type="similarity">
    <text evidence="1">Belongs to the ABC transporter superfamily.</text>
</comment>
<feature type="domain" description="ABC transporter" evidence="7">
    <location>
        <begin position="4"/>
        <end position="239"/>
    </location>
</feature>
<dbReference type="GO" id="GO:0016887">
    <property type="term" value="F:ATP hydrolysis activity"/>
    <property type="evidence" value="ECO:0007669"/>
    <property type="project" value="InterPro"/>
</dbReference>
<keyword evidence="2" id="KW-0813">Transport</keyword>
<keyword evidence="5" id="KW-0862">Zinc</keyword>
<accession>A0A211ZBZ8</accession>
<dbReference type="FunFam" id="3.40.50.300:FF:000134">
    <property type="entry name" value="Iron-enterobactin ABC transporter ATP-binding protein"/>
    <property type="match status" value="1"/>
</dbReference>
<name>A0A211ZBZ8_9PROT</name>
<dbReference type="Gene3D" id="3.40.50.300">
    <property type="entry name" value="P-loop containing nucleotide triphosphate hydrolases"/>
    <property type="match status" value="1"/>
</dbReference>
<evidence type="ECO:0000256" key="6">
    <source>
        <dbReference type="ARBA" id="ARBA00023065"/>
    </source>
</evidence>
<comment type="caution">
    <text evidence="8">The sequence shown here is derived from an EMBL/GenBank/DDBJ whole genome shotgun (WGS) entry which is preliminary data.</text>
</comment>
<evidence type="ECO:0000256" key="5">
    <source>
        <dbReference type="ARBA" id="ARBA00022906"/>
    </source>
</evidence>
<dbReference type="STRING" id="1122125.GCA_000423185_05006"/>
<dbReference type="PANTHER" id="PTHR42734">
    <property type="entry name" value="METAL TRANSPORT SYSTEM ATP-BINDING PROTEIN TM_0124-RELATED"/>
    <property type="match status" value="1"/>
</dbReference>
<evidence type="ECO:0000256" key="3">
    <source>
        <dbReference type="ARBA" id="ARBA00022741"/>
    </source>
</evidence>
<dbReference type="InterPro" id="IPR003439">
    <property type="entry name" value="ABC_transporter-like_ATP-bd"/>
</dbReference>
<evidence type="ECO:0000256" key="1">
    <source>
        <dbReference type="ARBA" id="ARBA00005417"/>
    </source>
</evidence>
<evidence type="ECO:0000313" key="9">
    <source>
        <dbReference type="Proteomes" id="UP000196655"/>
    </source>
</evidence>
<dbReference type="OrthoDB" id="9806726at2"/>
<dbReference type="RefSeq" id="WP_088155808.1">
    <property type="nucleotide sequence ID" value="NZ_NHON01000089.1"/>
</dbReference>
<dbReference type="PROSITE" id="PS50893">
    <property type="entry name" value="ABC_TRANSPORTER_2"/>
    <property type="match status" value="1"/>
</dbReference>
<organism evidence="8 9">
    <name type="scientific">Inquilinus limosus</name>
    <dbReference type="NCBI Taxonomy" id="171674"/>
    <lineage>
        <taxon>Bacteria</taxon>
        <taxon>Pseudomonadati</taxon>
        <taxon>Pseudomonadota</taxon>
        <taxon>Alphaproteobacteria</taxon>
        <taxon>Rhodospirillales</taxon>
        <taxon>Rhodospirillaceae</taxon>
        <taxon>Inquilinus</taxon>
    </lineage>
</organism>
<dbReference type="InterPro" id="IPR050153">
    <property type="entry name" value="Metal_Ion_Import_ABC"/>
</dbReference>
<keyword evidence="5" id="KW-0864">Zinc transport</keyword>
<protein>
    <submittedName>
        <fullName evidence="8">ABC transporter</fullName>
    </submittedName>
</protein>
<gene>
    <name evidence="8" type="ORF">BWR60_29620</name>
</gene>
<keyword evidence="6" id="KW-0406">Ion transport</keyword>
<dbReference type="Proteomes" id="UP000196655">
    <property type="component" value="Unassembled WGS sequence"/>
</dbReference>
<keyword evidence="9" id="KW-1185">Reference proteome</keyword>
<keyword evidence="3" id="KW-0547">Nucleotide-binding</keyword>
<evidence type="ECO:0000259" key="7">
    <source>
        <dbReference type="PROSITE" id="PS50893"/>
    </source>
</evidence>
<dbReference type="GO" id="GO:0006829">
    <property type="term" value="P:zinc ion transport"/>
    <property type="evidence" value="ECO:0007669"/>
    <property type="project" value="UniProtKB-KW"/>
</dbReference>
<dbReference type="CDD" id="cd03214">
    <property type="entry name" value="ABC_Iron-Siderophores_B12_Hemin"/>
    <property type="match status" value="1"/>
</dbReference>
<dbReference type="InterPro" id="IPR003593">
    <property type="entry name" value="AAA+_ATPase"/>
</dbReference>
<proteinExistence type="inferred from homology"/>
<dbReference type="InterPro" id="IPR027417">
    <property type="entry name" value="P-loop_NTPase"/>
</dbReference>
<sequence>MTALSAEALTIGYGTTAVAAGIDLALEAGTVTCLLGPNGVGKTTLFKTLLGLIPPLAGTVRIGGQALERLRPAAVARCVAYVPQAYPGDFAYSVLDLVVMGRTAALGAFATPGKADLDIAMRALDTLGIAALAPRDSTRISGGQRQLALIARALAQQAGVVVMDEPTASLDLGNRLKVLDRIRALAADGLAVLVSTHEPEHAFAAADRVAVLEPGGRFEAGPVDAVLTPERLTRLYGVALTVERTPGGRSVVSPVCPNRGSQALP</sequence>
<dbReference type="InterPro" id="IPR017871">
    <property type="entry name" value="ABC_transporter-like_CS"/>
</dbReference>
<dbReference type="SMART" id="SM00382">
    <property type="entry name" value="AAA"/>
    <property type="match status" value="1"/>
</dbReference>